<sequence>MAGEIDEVAELVAKARGQLDAVDKRDRSQIAKRVVFLYMLLTALCFVFVIVFFWFFPACRGDAGANAAACIAWKEPAEYLLKVLTTAVLPIVTLVLGYYFGTAKSAA</sequence>
<protein>
    <submittedName>
        <fullName evidence="2">Uncharacterized protein</fullName>
    </submittedName>
</protein>
<dbReference type="Proteomes" id="UP000523821">
    <property type="component" value="Unassembled WGS sequence"/>
</dbReference>
<evidence type="ECO:0000313" key="3">
    <source>
        <dbReference type="Proteomes" id="UP000523821"/>
    </source>
</evidence>
<dbReference type="RefSeq" id="WP_183857873.1">
    <property type="nucleotide sequence ID" value="NZ_JACHOO010000008.1"/>
</dbReference>
<name>A0A7W9L3D6_9HYPH</name>
<reference evidence="2 3" key="1">
    <citation type="submission" date="2020-08" db="EMBL/GenBank/DDBJ databases">
        <title>Genomic Encyclopedia of Type Strains, Phase IV (KMG-IV): sequencing the most valuable type-strain genomes for metagenomic binning, comparative biology and taxonomic classification.</title>
        <authorList>
            <person name="Goeker M."/>
        </authorList>
    </citation>
    <scope>NUCLEOTIDE SEQUENCE [LARGE SCALE GENOMIC DNA]</scope>
    <source>
        <strain evidence="2 3">DSM 16268</strain>
    </source>
</reference>
<gene>
    <name evidence="2" type="ORF">GGQ63_003516</name>
</gene>
<keyword evidence="1" id="KW-1133">Transmembrane helix</keyword>
<keyword evidence="3" id="KW-1185">Reference proteome</keyword>
<dbReference type="AlphaFoldDB" id="A0A7W9L3D6"/>
<evidence type="ECO:0000256" key="1">
    <source>
        <dbReference type="SAM" id="Phobius"/>
    </source>
</evidence>
<keyword evidence="1" id="KW-0472">Membrane</keyword>
<feature type="transmembrane region" description="Helical" evidence="1">
    <location>
        <begin position="34"/>
        <end position="56"/>
    </location>
</feature>
<proteinExistence type="predicted"/>
<accession>A0A7W9L3D6</accession>
<dbReference type="EMBL" id="JACHOO010000008">
    <property type="protein sequence ID" value="MBB5754430.1"/>
    <property type="molecule type" value="Genomic_DNA"/>
</dbReference>
<organism evidence="2 3">
    <name type="scientific">Prosthecomicrobium pneumaticum</name>
    <dbReference type="NCBI Taxonomy" id="81895"/>
    <lineage>
        <taxon>Bacteria</taxon>
        <taxon>Pseudomonadati</taxon>
        <taxon>Pseudomonadota</taxon>
        <taxon>Alphaproteobacteria</taxon>
        <taxon>Hyphomicrobiales</taxon>
        <taxon>Kaistiaceae</taxon>
        <taxon>Prosthecomicrobium</taxon>
    </lineage>
</organism>
<keyword evidence="1" id="KW-0812">Transmembrane</keyword>
<comment type="caution">
    <text evidence="2">The sequence shown here is derived from an EMBL/GenBank/DDBJ whole genome shotgun (WGS) entry which is preliminary data.</text>
</comment>
<evidence type="ECO:0000313" key="2">
    <source>
        <dbReference type="EMBL" id="MBB5754430.1"/>
    </source>
</evidence>
<feature type="transmembrane region" description="Helical" evidence="1">
    <location>
        <begin position="79"/>
        <end position="101"/>
    </location>
</feature>